<evidence type="ECO:0000313" key="2">
    <source>
        <dbReference type="Proteomes" id="UP000177698"/>
    </source>
</evidence>
<dbReference type="EMBL" id="MGAG01000035">
    <property type="protein sequence ID" value="OGK39876.1"/>
    <property type="molecule type" value="Genomic_DNA"/>
</dbReference>
<dbReference type="Gene3D" id="1.10.1270.10">
    <property type="entry name" value="TrpR-like"/>
    <property type="match status" value="1"/>
</dbReference>
<reference evidence="1 2" key="1">
    <citation type="journal article" date="2016" name="Nat. Commun.">
        <title>Thousands of microbial genomes shed light on interconnected biogeochemical processes in an aquifer system.</title>
        <authorList>
            <person name="Anantharaman K."/>
            <person name="Brown C.T."/>
            <person name="Hug L.A."/>
            <person name="Sharon I."/>
            <person name="Castelle C.J."/>
            <person name="Probst A.J."/>
            <person name="Thomas B.C."/>
            <person name="Singh A."/>
            <person name="Wilkins M.J."/>
            <person name="Karaoz U."/>
            <person name="Brodie E.L."/>
            <person name="Williams K.H."/>
            <person name="Hubbard S.S."/>
            <person name="Banfield J.F."/>
        </authorList>
    </citation>
    <scope>NUCLEOTIDE SEQUENCE [LARGE SCALE GENOMIC DNA]</scope>
</reference>
<dbReference type="SUPFAM" id="SSF48295">
    <property type="entry name" value="TrpR-like"/>
    <property type="match status" value="1"/>
</dbReference>
<proteinExistence type="predicted"/>
<organism evidence="1 2">
    <name type="scientific">Candidatus Roizmanbacteria bacterium RIFCSPLOWO2_01_FULL_37_12</name>
    <dbReference type="NCBI Taxonomy" id="1802056"/>
    <lineage>
        <taxon>Bacteria</taxon>
        <taxon>Candidatus Roizmaniibacteriota</taxon>
    </lineage>
</organism>
<dbReference type="AlphaFoldDB" id="A0A1F7I927"/>
<gene>
    <name evidence="1" type="ORF">A2954_05500</name>
</gene>
<dbReference type="InterPro" id="IPR038116">
    <property type="entry name" value="TrpR-like_sf"/>
</dbReference>
<evidence type="ECO:0008006" key="3">
    <source>
        <dbReference type="Google" id="ProtNLM"/>
    </source>
</evidence>
<name>A0A1F7I927_9BACT</name>
<dbReference type="Proteomes" id="UP000177698">
    <property type="component" value="Unassembled WGS sequence"/>
</dbReference>
<protein>
    <recommendedName>
        <fullName evidence="3">TrpR like protein, YerC/YecD</fullName>
    </recommendedName>
</protein>
<dbReference type="InterPro" id="IPR010921">
    <property type="entry name" value="Trp_repressor/repl_initiator"/>
</dbReference>
<accession>A0A1F7I927</accession>
<evidence type="ECO:0000313" key="1">
    <source>
        <dbReference type="EMBL" id="OGK39876.1"/>
    </source>
</evidence>
<comment type="caution">
    <text evidence="1">The sequence shown here is derived from an EMBL/GenBank/DDBJ whole genome shotgun (WGS) entry which is preliminary data.</text>
</comment>
<dbReference type="GO" id="GO:0043565">
    <property type="term" value="F:sequence-specific DNA binding"/>
    <property type="evidence" value="ECO:0007669"/>
    <property type="project" value="InterPro"/>
</dbReference>
<sequence>MTQVSKRYIPPWTYSRILDVFLGSFLKIRDKNTASLFFDEFLTPTEKIMLAKRITCLYLIYKNVSILECADIIKLSTATVAKYVIFMQKTPTIRKVLEKILNEEKFMKLIDKIINEYLYPPGSVGTHWASAGREKIAYERRKHSPL</sequence>